<evidence type="ECO:0000256" key="6">
    <source>
        <dbReference type="ARBA" id="ARBA00022884"/>
    </source>
</evidence>
<protein>
    <recommendedName>
        <fullName evidence="7 8">Ribonuclease P protein component</fullName>
        <shortName evidence="7">RNase P protein</shortName>
        <shortName evidence="7">RNaseP protein</shortName>
        <ecNumber evidence="7 8">3.1.26.5</ecNumber>
    </recommendedName>
    <alternativeName>
        <fullName evidence="7">Protein C5</fullName>
    </alternativeName>
</protein>
<accession>A0A0X8XXV4</accession>
<dbReference type="Proteomes" id="UP000182761">
    <property type="component" value="Unassembled WGS sequence"/>
</dbReference>
<comment type="function">
    <text evidence="1 7">RNaseP catalyzes the removal of the 5'-leader sequence from pre-tRNA to produce the mature 5'-terminus. It can also cleave other RNA substrates such as 4.5S RNA. The protein component plays an auxiliary but essential role in vivo by binding to the 5'-leader sequence and broadening the substrate specificity of the ribozyme.</text>
</comment>
<dbReference type="GO" id="GO:0042781">
    <property type="term" value="F:3'-tRNA processing endoribonuclease activity"/>
    <property type="evidence" value="ECO:0007669"/>
    <property type="project" value="TreeGrafter"/>
</dbReference>
<keyword evidence="5 7" id="KW-0378">Hydrolase</keyword>
<comment type="subunit">
    <text evidence="7">Consists of a catalytic RNA component (M1 or rnpB) and a protein subunit.</text>
</comment>
<proteinExistence type="inferred from homology"/>
<evidence type="ECO:0000256" key="2">
    <source>
        <dbReference type="ARBA" id="ARBA00022694"/>
    </source>
</evidence>
<reference evidence="9 10" key="1">
    <citation type="submission" date="2016-01" db="EMBL/GenBank/DDBJ databases">
        <authorList>
            <person name="McClelland M."/>
            <person name="Jain A."/>
            <person name="Saraogi P."/>
            <person name="Mendelson R."/>
            <person name="Westerman R."/>
            <person name="SanMiguel P."/>
            <person name="Csonka L."/>
        </authorList>
    </citation>
    <scope>NUCLEOTIDE SEQUENCE [LARGE SCALE GENOMIC DNA]</scope>
    <source>
        <strain evidence="9 10">R-53146</strain>
    </source>
</reference>
<dbReference type="InterPro" id="IPR000100">
    <property type="entry name" value="RNase_P"/>
</dbReference>
<dbReference type="NCBIfam" id="TIGR00188">
    <property type="entry name" value="rnpA"/>
    <property type="match status" value="1"/>
</dbReference>
<keyword evidence="10" id="KW-1185">Reference proteome</keyword>
<organism evidence="9 10">
    <name type="scientific">Apibacter mensalis</name>
    <dbReference type="NCBI Taxonomy" id="1586267"/>
    <lineage>
        <taxon>Bacteria</taxon>
        <taxon>Pseudomonadati</taxon>
        <taxon>Bacteroidota</taxon>
        <taxon>Flavobacteriia</taxon>
        <taxon>Flavobacteriales</taxon>
        <taxon>Weeksellaceae</taxon>
        <taxon>Apibacter</taxon>
    </lineage>
</organism>
<evidence type="ECO:0000256" key="7">
    <source>
        <dbReference type="HAMAP-Rule" id="MF_00227"/>
    </source>
</evidence>
<dbReference type="PANTHER" id="PTHR33992:SF1">
    <property type="entry name" value="RIBONUCLEASE P PROTEIN COMPONENT"/>
    <property type="match status" value="1"/>
</dbReference>
<dbReference type="PROSITE" id="PS00648">
    <property type="entry name" value="RIBONUCLEASE_P"/>
    <property type="match status" value="1"/>
</dbReference>
<dbReference type="Gene3D" id="3.30.230.10">
    <property type="match status" value="1"/>
</dbReference>
<dbReference type="AlphaFoldDB" id="A0A0X8XXV4"/>
<evidence type="ECO:0000256" key="3">
    <source>
        <dbReference type="ARBA" id="ARBA00022722"/>
    </source>
</evidence>
<dbReference type="InterPro" id="IPR020539">
    <property type="entry name" value="RNase_P_CS"/>
</dbReference>
<dbReference type="InterPro" id="IPR014721">
    <property type="entry name" value="Ribsml_uS5_D2-typ_fold_subgr"/>
</dbReference>
<dbReference type="HAMAP" id="MF_00227">
    <property type="entry name" value="RNase_P"/>
    <property type="match status" value="1"/>
</dbReference>
<dbReference type="Pfam" id="PF00825">
    <property type="entry name" value="Ribonuclease_P"/>
    <property type="match status" value="1"/>
</dbReference>
<gene>
    <name evidence="7" type="primary">rnpA</name>
    <name evidence="9" type="ORF">Ga0061079_101203</name>
</gene>
<comment type="similarity">
    <text evidence="7">Belongs to the RnpA family.</text>
</comment>
<evidence type="ECO:0000256" key="8">
    <source>
        <dbReference type="NCBIfam" id="TIGR00188"/>
    </source>
</evidence>
<dbReference type="GO" id="GO:0000049">
    <property type="term" value="F:tRNA binding"/>
    <property type="evidence" value="ECO:0007669"/>
    <property type="project" value="UniProtKB-UniRule"/>
</dbReference>
<dbReference type="STRING" id="1586267.GCA_001418685_00204"/>
<dbReference type="PANTHER" id="PTHR33992">
    <property type="entry name" value="RIBONUCLEASE P PROTEIN COMPONENT"/>
    <property type="match status" value="1"/>
</dbReference>
<dbReference type="GO" id="GO:0001682">
    <property type="term" value="P:tRNA 5'-leader removal"/>
    <property type="evidence" value="ECO:0007669"/>
    <property type="project" value="UniProtKB-UniRule"/>
</dbReference>
<dbReference type="GO" id="GO:0030677">
    <property type="term" value="C:ribonuclease P complex"/>
    <property type="evidence" value="ECO:0007669"/>
    <property type="project" value="TreeGrafter"/>
</dbReference>
<sequence length="134" mass="16153">MIVVWLRNAFYMNQRYTKEEHLKGYKLIKYLFENGKWDKKHSLKIIYCPSPKALKAHKVGVSVSKKIFKHAVDRNRVKRLLRECYRLHKYELYNTFAIPHLIMIVYTGKNQEIPSLKKLINNYLRILEKVKSSR</sequence>
<dbReference type="EMBL" id="FCOR01000001">
    <property type="protein sequence ID" value="CVK15389.1"/>
    <property type="molecule type" value="Genomic_DNA"/>
</dbReference>
<dbReference type="EC" id="3.1.26.5" evidence="7 8"/>
<dbReference type="SUPFAM" id="SSF54211">
    <property type="entry name" value="Ribosomal protein S5 domain 2-like"/>
    <property type="match status" value="1"/>
</dbReference>
<keyword evidence="6 7" id="KW-0694">RNA-binding</keyword>
<evidence type="ECO:0000313" key="10">
    <source>
        <dbReference type="Proteomes" id="UP000182761"/>
    </source>
</evidence>
<keyword evidence="4 7" id="KW-0255">Endonuclease</keyword>
<name>A0A0X8XXV4_9FLAO</name>
<evidence type="ECO:0000256" key="1">
    <source>
        <dbReference type="ARBA" id="ARBA00002663"/>
    </source>
</evidence>
<dbReference type="InterPro" id="IPR020568">
    <property type="entry name" value="Ribosomal_Su5_D2-typ_SF"/>
</dbReference>
<keyword evidence="3 7" id="KW-0540">Nuclease</keyword>
<comment type="catalytic activity">
    <reaction evidence="7">
        <text>Endonucleolytic cleavage of RNA, removing 5'-extranucleotides from tRNA precursor.</text>
        <dbReference type="EC" id="3.1.26.5"/>
    </reaction>
</comment>
<keyword evidence="2 7" id="KW-0819">tRNA processing</keyword>
<evidence type="ECO:0000313" key="9">
    <source>
        <dbReference type="EMBL" id="CVK15389.1"/>
    </source>
</evidence>
<evidence type="ECO:0000256" key="5">
    <source>
        <dbReference type="ARBA" id="ARBA00022801"/>
    </source>
</evidence>
<dbReference type="GO" id="GO:0004526">
    <property type="term" value="F:ribonuclease P activity"/>
    <property type="evidence" value="ECO:0007669"/>
    <property type="project" value="UniProtKB-UniRule"/>
</dbReference>
<evidence type="ECO:0000256" key="4">
    <source>
        <dbReference type="ARBA" id="ARBA00022759"/>
    </source>
</evidence>